<dbReference type="Gene3D" id="3.40.50.2000">
    <property type="entry name" value="Glycogen Phosphorylase B"/>
    <property type="match status" value="1"/>
</dbReference>
<dbReference type="Pfam" id="PF04101">
    <property type="entry name" value="Glyco_tran_28_C"/>
    <property type="match status" value="1"/>
</dbReference>
<organism evidence="2">
    <name type="scientific">freshwater metagenome</name>
    <dbReference type="NCBI Taxonomy" id="449393"/>
    <lineage>
        <taxon>unclassified sequences</taxon>
        <taxon>metagenomes</taxon>
        <taxon>ecological metagenomes</taxon>
    </lineage>
</organism>
<dbReference type="EMBL" id="CAEZYU010000191">
    <property type="protein sequence ID" value="CAB4763659.1"/>
    <property type="molecule type" value="Genomic_DNA"/>
</dbReference>
<dbReference type="AlphaFoldDB" id="A0A6J6UYA0"/>
<dbReference type="SUPFAM" id="SSF53756">
    <property type="entry name" value="UDP-Glycosyltransferase/glycogen phosphorylase"/>
    <property type="match status" value="1"/>
</dbReference>
<dbReference type="PANTHER" id="PTHR21015">
    <property type="entry name" value="UDP-N-ACETYLGLUCOSAMINE--N-ACETYLMURAMYL-(PENTAPEPTIDE) PYROPHOSPHORYL-UNDECAPRENOL N-ACETYLGLUCOSAMINE TRANSFERASE 1"/>
    <property type="match status" value="1"/>
</dbReference>
<accession>A0A6J6UYA0</accession>
<dbReference type="GO" id="GO:0016758">
    <property type="term" value="F:hexosyltransferase activity"/>
    <property type="evidence" value="ECO:0007669"/>
    <property type="project" value="InterPro"/>
</dbReference>
<gene>
    <name evidence="2" type="ORF">UFOPK2766_02380</name>
</gene>
<sequence>MDLVLAAADLAICRSGGTTVAELAVVGLGSILVPLPIATRDHQTANALPLVAAGAAVVVVDADFDADRLVLEADRLINSDQGRTKLAAMGESATTLAHPEAADRVADLLEQWALTAGLGEQ</sequence>
<reference evidence="2" key="1">
    <citation type="submission" date="2020-05" db="EMBL/GenBank/DDBJ databases">
        <authorList>
            <person name="Chiriac C."/>
            <person name="Salcher M."/>
            <person name="Ghai R."/>
            <person name="Kavagutti S V."/>
        </authorList>
    </citation>
    <scope>NUCLEOTIDE SEQUENCE</scope>
</reference>
<evidence type="ECO:0000259" key="1">
    <source>
        <dbReference type="Pfam" id="PF04101"/>
    </source>
</evidence>
<feature type="domain" description="Glycosyl transferase family 28 C-terminal" evidence="1">
    <location>
        <begin position="1"/>
        <end position="104"/>
    </location>
</feature>
<dbReference type="PANTHER" id="PTHR21015:SF22">
    <property type="entry name" value="GLYCOSYLTRANSFERASE"/>
    <property type="match status" value="1"/>
</dbReference>
<proteinExistence type="predicted"/>
<protein>
    <submittedName>
        <fullName evidence="2">Unannotated protein</fullName>
    </submittedName>
</protein>
<name>A0A6J6UYA0_9ZZZZ</name>
<dbReference type="InterPro" id="IPR007235">
    <property type="entry name" value="Glyco_trans_28_C"/>
</dbReference>
<evidence type="ECO:0000313" key="2">
    <source>
        <dbReference type="EMBL" id="CAB4763659.1"/>
    </source>
</evidence>